<organism evidence="1 2">
    <name type="scientific">Candidatus Hakubella thermalkaliphila</name>
    <dbReference type="NCBI Taxonomy" id="2754717"/>
    <lineage>
        <taxon>Bacteria</taxon>
        <taxon>Bacillati</taxon>
        <taxon>Actinomycetota</taxon>
        <taxon>Actinomycetota incertae sedis</taxon>
        <taxon>Candidatus Hakubellales</taxon>
        <taxon>Candidatus Hakubellaceae</taxon>
        <taxon>Candidatus Hakubella</taxon>
    </lineage>
</organism>
<reference evidence="1 2" key="1">
    <citation type="journal article" date="2020" name="Front. Microbiol.">
        <title>Single-cell genomics of novel Actinobacteria with the Wood-Ljungdahl pathway discovered in a serpentinizing system.</title>
        <authorList>
            <person name="Merino N."/>
            <person name="Kawai M."/>
            <person name="Boyd E.S."/>
            <person name="Colman D.R."/>
            <person name="McGlynn S.E."/>
            <person name="Nealson K.H."/>
            <person name="Kurokawa K."/>
            <person name="Hongoh Y."/>
        </authorList>
    </citation>
    <scope>NUCLEOTIDE SEQUENCE [LARGE SCALE GENOMIC DNA]</scope>
    <source>
        <strain evidence="1 2">S25</strain>
    </source>
</reference>
<comment type="caution">
    <text evidence="1">The sequence shown here is derived from an EMBL/GenBank/DDBJ whole genome shotgun (WGS) entry which is preliminary data.</text>
</comment>
<proteinExistence type="predicted"/>
<gene>
    <name evidence="1" type="ORF">HKBW3S25_00922</name>
</gene>
<sequence length="75" mass="8946">KNSVDYVLVTNEYNEGAELTVVKNVQYRSKFRLVKRFSWNQDQKIALWLKEMGILDEKHMPVVHRDFSEVYEIIG</sequence>
<evidence type="ECO:0000313" key="2">
    <source>
        <dbReference type="Proteomes" id="UP000543224"/>
    </source>
</evidence>
<dbReference type="Proteomes" id="UP000543224">
    <property type="component" value="Unassembled WGS sequence"/>
</dbReference>
<dbReference type="EMBL" id="BLRX01000093">
    <property type="protein sequence ID" value="GFP25450.1"/>
    <property type="molecule type" value="Genomic_DNA"/>
</dbReference>
<accession>A0A6V8P120</accession>
<protein>
    <submittedName>
        <fullName evidence="1">Uncharacterized protein</fullName>
    </submittedName>
</protein>
<dbReference type="AlphaFoldDB" id="A0A6V8P120"/>
<evidence type="ECO:0000313" key="1">
    <source>
        <dbReference type="EMBL" id="GFP25450.1"/>
    </source>
</evidence>
<feature type="non-terminal residue" evidence="1">
    <location>
        <position position="1"/>
    </location>
</feature>
<name>A0A6V8P120_9ACTN</name>